<sequence length="972" mass="110037">MSRMHHQLAPESHTARRLEHATPEHLNQTTRRVFIGPIPEGWLKSHRKEWYKQYIGSRGKRTPTFTAAARPLTATNAIVTHDGAGSWRGHGAGNVLSSEEAPRLSSVSGDVIGGAAAEGPASTTSLLHSQNRSIVEAVEQPDADADANAPGQGTSGQHAPPGILQEAASATRLNKVASKLPVPKVRFTDAGKLQLRARASRLAARGNFRHRKIKHGEMMKVDKMLVRIDITQQSLREDYDEKVSQSVVTKSMDKWREFMVVCRSHEEEDAQAVLQFYQTRVINVSEGEKVKTKPKIQILLGNSKVRVNLYSSLDKTLCLWTTQGARTTIYYLRAASGATAVEWYTFLRGVLGHKRAESLQVNIPDLSVSLRLDDPFRALEASQTLADAADGDEDALLKAYNEEKGAAGAIVTRCMAMLKENSEWQDVLKVWAQEDRIGLAWKRYDRLEWLHGAVEQRMYGTIAMQRTHDLELRPKDHYPKLIKHANGPDLEEPAPVEGFLIRLTSQKGKEQRLGKMLFKRLYFTTQNQYLLFTRPAKAMPPPPPKMSTQANAGDVPSTREISAQVPLAYDVEPYPLHDHNISWLDTQGIMSAAEVRSRDAEAAAEAERNVEMLLECDGFIDMCNVHRVRNFFDGASPADENLEEGDDVDFHVQVPDTRQDDGATTEVDEDRVFELVMRNGLVIRLQAFNKATRDQWVKRMRQLVLYWTLRKKSDMDLYKSTREQNLRELGIDERAEAVVGQFAYKWEVGKSFASPTLYNMCGISECRTIHLSGVLFRKPRKHTTFERNHVILSHGHLLIFQDTLRKRTGQKLQHIHHERIASIDLKGCYLYSGLLTENDLLYQNQTFDSNTPGHHALPRIYLEDGWTSTDEDAMTTFVIWHANSNSWFKSSSTVDDRKIQQQQADEDRKVRTKLTRVSKLGATGRSVVFKARSRAERDHWVLAIQVEIERLASQSDEVRLVDDGKKTEDEQN</sequence>
<dbReference type="SUPFAM" id="SSF50729">
    <property type="entry name" value="PH domain-like"/>
    <property type="match status" value="1"/>
</dbReference>
<evidence type="ECO:0000313" key="4">
    <source>
        <dbReference type="Proteomes" id="UP001056384"/>
    </source>
</evidence>
<feature type="compositionally biased region" description="Basic and acidic residues" evidence="1">
    <location>
        <begin position="13"/>
        <end position="23"/>
    </location>
</feature>
<dbReference type="InterPro" id="IPR001849">
    <property type="entry name" value="PH_domain"/>
</dbReference>
<dbReference type="GO" id="GO:1902657">
    <property type="term" value="P:protein localization to prospore membrane"/>
    <property type="evidence" value="ECO:0007669"/>
    <property type="project" value="InterPro"/>
</dbReference>
<gene>
    <name evidence="3" type="ORF">Slin15195_G066050</name>
</gene>
<feature type="region of interest" description="Disordered" evidence="1">
    <location>
        <begin position="1"/>
        <end position="23"/>
    </location>
</feature>
<protein>
    <submittedName>
        <fullName evidence="3">Sporulation-specific protein</fullName>
    </submittedName>
</protein>
<name>A0A9Q9AWU9_9PEZI</name>
<feature type="domain" description="PH" evidence="2">
    <location>
        <begin position="493"/>
        <end position="705"/>
    </location>
</feature>
<dbReference type="InterPro" id="IPR039486">
    <property type="entry name" value="Mug56/Spo71_PH"/>
</dbReference>
<dbReference type="GO" id="GO:0005628">
    <property type="term" value="C:prospore membrane"/>
    <property type="evidence" value="ECO:0007669"/>
    <property type="project" value="TreeGrafter"/>
</dbReference>
<keyword evidence="4" id="KW-1185">Reference proteome</keyword>
<dbReference type="Pfam" id="PF23207">
    <property type="entry name" value="PH_SPO71"/>
    <property type="match status" value="1"/>
</dbReference>
<dbReference type="PROSITE" id="PS50003">
    <property type="entry name" value="PH_DOMAIN"/>
    <property type="match status" value="2"/>
</dbReference>
<dbReference type="SMART" id="SM01316">
    <property type="entry name" value="Spo7_2_N"/>
    <property type="match status" value="1"/>
</dbReference>
<evidence type="ECO:0000256" key="1">
    <source>
        <dbReference type="SAM" id="MobiDB-lite"/>
    </source>
</evidence>
<accession>A0A9Q9AWU9</accession>
<dbReference type="Gene3D" id="2.30.29.30">
    <property type="entry name" value="Pleckstrin-homology domain (PH domain)/Phosphotyrosine-binding domain (PTB)"/>
    <property type="match status" value="2"/>
</dbReference>
<proteinExistence type="predicted"/>
<organism evidence="3 4">
    <name type="scientific">Septoria linicola</name>
    <dbReference type="NCBI Taxonomy" id="215465"/>
    <lineage>
        <taxon>Eukaryota</taxon>
        <taxon>Fungi</taxon>
        <taxon>Dikarya</taxon>
        <taxon>Ascomycota</taxon>
        <taxon>Pezizomycotina</taxon>
        <taxon>Dothideomycetes</taxon>
        <taxon>Dothideomycetidae</taxon>
        <taxon>Mycosphaerellales</taxon>
        <taxon>Mycosphaerellaceae</taxon>
        <taxon>Septoria</taxon>
    </lineage>
</organism>
<dbReference type="PANTHER" id="PTHR28076:SF1">
    <property type="entry name" value="PROSPORE MEMBRANE ADAPTER PROTEIN SPO71"/>
    <property type="match status" value="1"/>
</dbReference>
<dbReference type="Proteomes" id="UP001056384">
    <property type="component" value="Chromosome 5"/>
</dbReference>
<feature type="domain" description="PH" evidence="2">
    <location>
        <begin position="768"/>
        <end position="949"/>
    </location>
</feature>
<dbReference type="PANTHER" id="PTHR28076">
    <property type="entry name" value="SPORULATION-SPECIFIC PROTEIN 71"/>
    <property type="match status" value="1"/>
</dbReference>
<evidence type="ECO:0000313" key="3">
    <source>
        <dbReference type="EMBL" id="USW53286.1"/>
    </source>
</evidence>
<reference evidence="3" key="1">
    <citation type="submission" date="2022-06" db="EMBL/GenBank/DDBJ databases">
        <title>Complete genome sequences of two strains of the flax pathogen Septoria linicola.</title>
        <authorList>
            <person name="Lapalu N."/>
            <person name="Simon A."/>
            <person name="Demenou B."/>
            <person name="Paumier D."/>
            <person name="Guillot M.-P."/>
            <person name="Gout L."/>
            <person name="Valade R."/>
        </authorList>
    </citation>
    <scope>NUCLEOTIDE SEQUENCE</scope>
    <source>
        <strain evidence="3">SE15195</strain>
    </source>
</reference>
<dbReference type="Pfam" id="PF15404">
    <property type="entry name" value="PH_4"/>
    <property type="match status" value="1"/>
</dbReference>
<dbReference type="InterPro" id="IPR029217">
    <property type="entry name" value="Spo7_2_N"/>
</dbReference>
<dbReference type="EMBL" id="CP099422">
    <property type="protein sequence ID" value="USW53286.1"/>
    <property type="molecule type" value="Genomic_DNA"/>
</dbReference>
<evidence type="ECO:0000259" key="2">
    <source>
        <dbReference type="PROSITE" id="PS50003"/>
    </source>
</evidence>
<dbReference type="Pfam" id="PF15407">
    <property type="entry name" value="Spo7_2_N"/>
    <property type="match status" value="1"/>
</dbReference>
<dbReference type="SMART" id="SM00233">
    <property type="entry name" value="PH"/>
    <property type="match status" value="3"/>
</dbReference>
<dbReference type="InterPro" id="IPR040345">
    <property type="entry name" value="Mug56/Spo71"/>
</dbReference>
<dbReference type="InterPro" id="IPR057379">
    <property type="entry name" value="PH_SPO71"/>
</dbReference>
<dbReference type="AlphaFoldDB" id="A0A9Q9AWU9"/>
<dbReference type="InterPro" id="IPR011993">
    <property type="entry name" value="PH-like_dom_sf"/>
</dbReference>